<comment type="caution">
    <text evidence="3">The sequence shown here is derived from an EMBL/GenBank/DDBJ whole genome shotgun (WGS) entry which is preliminary data.</text>
</comment>
<feature type="domain" description="Phosphatidic acid phosphatase type 2/haloperoxidase" evidence="2">
    <location>
        <begin position="309"/>
        <end position="461"/>
    </location>
</feature>
<keyword evidence="1" id="KW-0732">Signal</keyword>
<dbReference type="InterPro" id="IPR036938">
    <property type="entry name" value="PAP2/HPO_sf"/>
</dbReference>
<proteinExistence type="predicted"/>
<name>A0A939GKA8_9BACT</name>
<dbReference type="InterPro" id="IPR052559">
    <property type="entry name" value="V-haloperoxidase"/>
</dbReference>
<feature type="chain" id="PRO_5037483485" evidence="1">
    <location>
        <begin position="23"/>
        <end position="470"/>
    </location>
</feature>
<dbReference type="Pfam" id="PF01569">
    <property type="entry name" value="PAP2"/>
    <property type="match status" value="1"/>
</dbReference>
<evidence type="ECO:0000256" key="1">
    <source>
        <dbReference type="SAM" id="SignalP"/>
    </source>
</evidence>
<dbReference type="PANTHER" id="PTHR34599:SF1">
    <property type="entry name" value="PHOSPHATIDIC ACID PHOSPHATASE TYPE 2_HALOPEROXIDASE DOMAIN-CONTAINING PROTEIN"/>
    <property type="match status" value="1"/>
</dbReference>
<accession>A0A939GKA8</accession>
<evidence type="ECO:0000313" key="3">
    <source>
        <dbReference type="EMBL" id="MBO0938990.1"/>
    </source>
</evidence>
<keyword evidence="4" id="KW-1185">Reference proteome</keyword>
<gene>
    <name evidence="3" type="ORF">J2I47_20725</name>
</gene>
<dbReference type="SUPFAM" id="SSF48317">
    <property type="entry name" value="Acid phosphatase/Vanadium-dependent haloperoxidase"/>
    <property type="match status" value="1"/>
</dbReference>
<sequence length="470" mass="52728">MSTYTRQIGLIAICFGWYLASATSPKPSATRILSDASVATRWADLTIQVVTKAPQNTPTYCSRALGYLGLTMYETVVYSSATHQSVIRSVVDTLALPKPNLSKDYCWELALNAGQAFMLKSMYAYTRRAPLIDSLAGVIHEQYAASLPPDVVARSEQFGQAVAARIYAWSVSDGGHQGCDRNFPTTYNRPTGTGLWVPPIIGQSNTKIPMHPDWGNNRTFSRRNSLLPLPKPLTYSTDSSSAYYRQYKEVYTCHNTLTESERSMVMWWGDDPTQTCTPPGHSYNLATIAIRNGKADLVKATETYARVGMAVADAFVCCWKTKFHYMVERPSSFIQANLHLNQLTGKWLPFFLEPPFPSFYSGHAVQSAATAAVLTALYGKSFSFTDDTHANRPPTDYYVLRSLTENPYYPTYNQRFVTYEARHYTSFWEAAKECAYSRLLGGIHTRHDNEVGLAEGTKIGHNINAFRWKR</sequence>
<dbReference type="InterPro" id="IPR000326">
    <property type="entry name" value="PAP2/HPO"/>
</dbReference>
<evidence type="ECO:0000313" key="4">
    <source>
        <dbReference type="Proteomes" id="UP000664034"/>
    </source>
</evidence>
<dbReference type="EMBL" id="JAFMYV010000011">
    <property type="protein sequence ID" value="MBO0938990.1"/>
    <property type="molecule type" value="Genomic_DNA"/>
</dbReference>
<dbReference type="Proteomes" id="UP000664034">
    <property type="component" value="Unassembled WGS sequence"/>
</dbReference>
<evidence type="ECO:0000259" key="2">
    <source>
        <dbReference type="Pfam" id="PF01569"/>
    </source>
</evidence>
<dbReference type="Gene3D" id="1.10.606.20">
    <property type="match status" value="1"/>
</dbReference>
<reference evidence="3" key="1">
    <citation type="submission" date="2021-03" db="EMBL/GenBank/DDBJ databases">
        <title>Fibrella sp. HMF5335 genome sequencing and assembly.</title>
        <authorList>
            <person name="Kang H."/>
            <person name="Kim H."/>
            <person name="Bae S."/>
            <person name="Joh K."/>
        </authorList>
    </citation>
    <scope>NUCLEOTIDE SEQUENCE</scope>
    <source>
        <strain evidence="3">HMF5335</strain>
    </source>
</reference>
<dbReference type="AlphaFoldDB" id="A0A939GKA8"/>
<organism evidence="3 4">
    <name type="scientific">Fibrella rubiginis</name>
    <dbReference type="NCBI Taxonomy" id="2817060"/>
    <lineage>
        <taxon>Bacteria</taxon>
        <taxon>Pseudomonadati</taxon>
        <taxon>Bacteroidota</taxon>
        <taxon>Cytophagia</taxon>
        <taxon>Cytophagales</taxon>
        <taxon>Spirosomataceae</taxon>
        <taxon>Fibrella</taxon>
    </lineage>
</organism>
<feature type="signal peptide" evidence="1">
    <location>
        <begin position="1"/>
        <end position="22"/>
    </location>
</feature>
<dbReference type="RefSeq" id="WP_207366515.1">
    <property type="nucleotide sequence ID" value="NZ_JAFMYV010000011.1"/>
</dbReference>
<dbReference type="PANTHER" id="PTHR34599">
    <property type="entry name" value="PEROXIDASE-RELATED"/>
    <property type="match status" value="1"/>
</dbReference>
<protein>
    <submittedName>
        <fullName evidence="3">Phosphatase PAP2 family protein</fullName>
    </submittedName>
</protein>